<dbReference type="InterPro" id="IPR036322">
    <property type="entry name" value="WD40_repeat_dom_sf"/>
</dbReference>
<evidence type="ECO:0000256" key="3">
    <source>
        <dbReference type="ARBA" id="ARBA00022737"/>
    </source>
</evidence>
<protein>
    <recommendedName>
        <fullName evidence="1">WD repeat-containing protein on Y chromosome</fullName>
    </recommendedName>
</protein>
<keyword evidence="6" id="KW-1185">Reference proteome</keyword>
<evidence type="ECO:0000256" key="1">
    <source>
        <dbReference type="ARBA" id="ARBA00014901"/>
    </source>
</evidence>
<reference evidence="7" key="1">
    <citation type="submission" date="2025-08" db="UniProtKB">
        <authorList>
            <consortium name="RefSeq"/>
        </authorList>
    </citation>
    <scope>IDENTIFICATION</scope>
    <source>
        <tissue evidence="7">Whole body</tissue>
    </source>
</reference>
<dbReference type="GeneID" id="112692927"/>
<dbReference type="SUPFAM" id="SSF47473">
    <property type="entry name" value="EF-hand"/>
    <property type="match status" value="1"/>
</dbReference>
<feature type="repeat" description="WD" evidence="4">
    <location>
        <begin position="557"/>
        <end position="591"/>
    </location>
</feature>
<feature type="repeat" description="WD" evidence="4">
    <location>
        <begin position="401"/>
        <end position="442"/>
    </location>
</feature>
<name>A0A8B8GKQ8_9HEMI</name>
<dbReference type="CDD" id="cd00051">
    <property type="entry name" value="EFh"/>
    <property type="match status" value="1"/>
</dbReference>
<sequence length="907" mass="101890">MEKNDEDNILDINGVNIYLHKFWKNLDEAKLDDIKNRFQMYKKGRVNKKELLDILESYMIILSDEDLKPLFAKIDNKKQGSINFLEFIQYLTYEIKTHYENKIFLKKKEPLSMPKLLIKEAIEYDKNLPNNIIGIEIIPLTKQPSETLFDHDLYVLINENGGLQFYSPNMTFIKTHQLSEENFSVKSMIVLPDYDVICVALLYRLKFYDPSNFQLRMTVNNVLFTSCLSYVYEKKKRLGLSRLAVGTDKGNVLVLELWPRTAEMNPFYKDAHKLFQPPPPEYEVSDMLDYNPIVRDNSNNSPPFRAIQYADLHPEKVLGVAFSDATGRWFTSVSGSRHRSIAYCRVDHNVHHRTVQYAATTPNGALCVCVAHVGHAATGDRMGRLTLWRVHALAVQAIVSLDGHRTAMRRVFYDPKAAHLISVASDLTVIVWDAVKPSRLATLDVCAGLVDHHAYSAAHFDRTMLALTLAVGDALVVYNCEENFGDQEPEPVASGHSHDAPVLKTMYNALFHVLVSVSAADSMITVWNPSAGRPIVQRPMAHTRRSESDGSIVPVEITAAAFDPSQTLLITGATNGTLKLWSPSDLRQLNKFSIPSRNRISDIIWTPHQLLIMVSNRRATKILVTFELRHVVTWDMKRDEYVLSMCMNSQSNLLVMTTSAGLIVFLYSLSIEKSLRRELGKGVGVAVTSRFLQSRPEAVGVGKLLLATSDGVVQLWCTHVMPVYVAQFVATHEHGDHVTCMSSDVRDRYLFTGFNSGYVKTWHVSAFGHPHPADTVSADTLQLRFPFLQNSPRIGRAERAAAVNVAGPQLVNSYRAHTQRVTHIEYVDKLELLVTSSVDQSIRVWTLAGHFVGMLGTPWSAIPKTGPVHLTQYAAPPDIKCEASYTTLKVLEGTADSTADSETEISD</sequence>
<dbReference type="PROSITE" id="PS50082">
    <property type="entry name" value="WD_REPEATS_2"/>
    <property type="match status" value="3"/>
</dbReference>
<dbReference type="Pfam" id="PF00400">
    <property type="entry name" value="WD40"/>
    <property type="match status" value="2"/>
</dbReference>
<dbReference type="RefSeq" id="XP_025423535.1">
    <property type="nucleotide sequence ID" value="XM_025567750.1"/>
</dbReference>
<dbReference type="InterPro" id="IPR011992">
    <property type="entry name" value="EF-hand-dom_pair"/>
</dbReference>
<dbReference type="PANTHER" id="PTHR44324:SF6">
    <property type="entry name" value="EF-HAND CALCIUM BINDING DOMAIN 8"/>
    <property type="match status" value="1"/>
</dbReference>
<dbReference type="PROSITE" id="PS50222">
    <property type="entry name" value="EF_HAND_2"/>
    <property type="match status" value="1"/>
</dbReference>
<dbReference type="InterPro" id="IPR051242">
    <property type="entry name" value="WD-EF-hand_domain"/>
</dbReference>
<accession>A0A8B8GKQ8</accession>
<evidence type="ECO:0000259" key="5">
    <source>
        <dbReference type="PROSITE" id="PS50222"/>
    </source>
</evidence>
<dbReference type="InterPro" id="IPR015943">
    <property type="entry name" value="WD40/YVTN_repeat-like_dom_sf"/>
</dbReference>
<proteinExistence type="predicted"/>
<dbReference type="SMART" id="SM00320">
    <property type="entry name" value="WD40"/>
    <property type="match status" value="5"/>
</dbReference>
<dbReference type="InterPro" id="IPR002048">
    <property type="entry name" value="EF_hand_dom"/>
</dbReference>
<dbReference type="OrthoDB" id="5980302at2759"/>
<feature type="repeat" description="WD" evidence="4">
    <location>
        <begin position="814"/>
        <end position="847"/>
    </location>
</feature>
<dbReference type="PROSITE" id="PS50294">
    <property type="entry name" value="WD_REPEATS_REGION"/>
    <property type="match status" value="2"/>
</dbReference>
<dbReference type="AlphaFoldDB" id="A0A8B8GKQ8"/>
<dbReference type="Gene3D" id="2.130.10.10">
    <property type="entry name" value="YVTN repeat-like/Quinoprotein amine dehydrogenase"/>
    <property type="match status" value="3"/>
</dbReference>
<dbReference type="InterPro" id="IPR001680">
    <property type="entry name" value="WD40_rpt"/>
</dbReference>
<organism evidence="6 7">
    <name type="scientific">Sipha flava</name>
    <name type="common">yellow sugarcane aphid</name>
    <dbReference type="NCBI Taxonomy" id="143950"/>
    <lineage>
        <taxon>Eukaryota</taxon>
        <taxon>Metazoa</taxon>
        <taxon>Ecdysozoa</taxon>
        <taxon>Arthropoda</taxon>
        <taxon>Hexapoda</taxon>
        <taxon>Insecta</taxon>
        <taxon>Pterygota</taxon>
        <taxon>Neoptera</taxon>
        <taxon>Paraneoptera</taxon>
        <taxon>Hemiptera</taxon>
        <taxon>Sternorrhyncha</taxon>
        <taxon>Aphidomorpha</taxon>
        <taxon>Aphidoidea</taxon>
        <taxon>Aphididae</taxon>
        <taxon>Sipha</taxon>
    </lineage>
</organism>
<evidence type="ECO:0000256" key="2">
    <source>
        <dbReference type="ARBA" id="ARBA00022574"/>
    </source>
</evidence>
<keyword evidence="2 4" id="KW-0853">WD repeat</keyword>
<dbReference type="CTD" id="26067056"/>
<keyword evidence="3" id="KW-0677">Repeat</keyword>
<dbReference type="GO" id="GO:0005509">
    <property type="term" value="F:calcium ion binding"/>
    <property type="evidence" value="ECO:0007669"/>
    <property type="project" value="InterPro"/>
</dbReference>
<gene>
    <name evidence="7" type="primary">LOC112692927</name>
</gene>
<dbReference type="SUPFAM" id="SSF50978">
    <property type="entry name" value="WD40 repeat-like"/>
    <property type="match status" value="2"/>
</dbReference>
<evidence type="ECO:0000256" key="4">
    <source>
        <dbReference type="PROSITE-ProRule" id="PRU00221"/>
    </source>
</evidence>
<feature type="domain" description="EF-hand" evidence="5">
    <location>
        <begin position="62"/>
        <end position="97"/>
    </location>
</feature>
<evidence type="ECO:0000313" key="6">
    <source>
        <dbReference type="Proteomes" id="UP000694846"/>
    </source>
</evidence>
<dbReference type="PANTHER" id="PTHR44324">
    <property type="entry name" value="WD40 REPEAT DOMAIN 95"/>
    <property type="match status" value="1"/>
</dbReference>
<dbReference type="Gene3D" id="1.10.238.10">
    <property type="entry name" value="EF-hand"/>
    <property type="match status" value="1"/>
</dbReference>
<evidence type="ECO:0000313" key="7">
    <source>
        <dbReference type="RefSeq" id="XP_025423535.1"/>
    </source>
</evidence>
<dbReference type="Proteomes" id="UP000694846">
    <property type="component" value="Unplaced"/>
</dbReference>